<protein>
    <submittedName>
        <fullName evidence="1">Uncharacterized protein</fullName>
    </submittedName>
</protein>
<reference evidence="1" key="1">
    <citation type="submission" date="2021-06" db="EMBL/GenBank/DDBJ databases">
        <title>Complete genome sequence of Stenotrophomonas maltophilia phage Philippe.</title>
        <authorList>
            <person name="Vallavanatt I."/>
            <person name="Bartz M."/>
            <person name="Clark J."/>
            <person name="Burrowes B."/>
            <person name="Liu M."/>
            <person name="Gill J."/>
        </authorList>
    </citation>
    <scope>NUCLEOTIDE SEQUENCE</scope>
</reference>
<keyword evidence="2" id="KW-1185">Reference proteome</keyword>
<evidence type="ECO:0000313" key="2">
    <source>
        <dbReference type="Proteomes" id="UP000827261"/>
    </source>
</evidence>
<gene>
    <name evidence="1" type="ORF">CPT_Philippe_003</name>
</gene>
<sequence length="67" mass="7581">MYLECHYDPARSYDIGTYLWAIGCPVDGPEMDKIKSILRDGPLNMDLVQLGYECIELAFMAECAHGH</sequence>
<accession>A0AAE8BIF3</accession>
<name>A0AAE8BIF3_9CAUD</name>
<proteinExistence type="predicted"/>
<dbReference type="EMBL" id="MZ326861">
    <property type="protein sequence ID" value="QYW02202.1"/>
    <property type="molecule type" value="Genomic_DNA"/>
</dbReference>
<evidence type="ECO:0000313" key="1">
    <source>
        <dbReference type="EMBL" id="QYW02202.1"/>
    </source>
</evidence>
<dbReference type="Proteomes" id="UP000827261">
    <property type="component" value="Segment"/>
</dbReference>
<organism evidence="1 2">
    <name type="scientific">Stenotrophomonas phage Philippe</name>
    <dbReference type="NCBI Taxonomy" id="2859655"/>
    <lineage>
        <taxon>Viruses</taxon>
        <taxon>Duplodnaviria</taxon>
        <taxon>Heunggongvirae</taxon>
        <taxon>Uroviricota</taxon>
        <taxon>Caudoviricetes</taxon>
        <taxon>Schitoviridae</taxon>
        <taxon>Philippevirus</taxon>
        <taxon>Philippevirus philippe</taxon>
    </lineage>
</organism>